<dbReference type="Gramene" id="ONI22893">
    <property type="protein sequence ID" value="ONI22893"/>
    <property type="gene ID" value="PRUPE_2G157600"/>
</dbReference>
<dbReference type="EMBL" id="CM007652">
    <property type="protein sequence ID" value="ONI22893.1"/>
    <property type="molecule type" value="Genomic_DNA"/>
</dbReference>
<keyword evidence="2" id="KW-0472">Membrane</keyword>
<organism evidence="3 4">
    <name type="scientific">Prunus persica</name>
    <name type="common">Peach</name>
    <name type="synonym">Amygdalus persica</name>
    <dbReference type="NCBI Taxonomy" id="3760"/>
    <lineage>
        <taxon>Eukaryota</taxon>
        <taxon>Viridiplantae</taxon>
        <taxon>Streptophyta</taxon>
        <taxon>Embryophyta</taxon>
        <taxon>Tracheophyta</taxon>
        <taxon>Spermatophyta</taxon>
        <taxon>Magnoliopsida</taxon>
        <taxon>eudicotyledons</taxon>
        <taxon>Gunneridae</taxon>
        <taxon>Pentapetalae</taxon>
        <taxon>rosids</taxon>
        <taxon>fabids</taxon>
        <taxon>Rosales</taxon>
        <taxon>Rosaceae</taxon>
        <taxon>Amygdaloideae</taxon>
        <taxon>Amygdaleae</taxon>
        <taxon>Prunus</taxon>
    </lineage>
</organism>
<dbReference type="AlphaFoldDB" id="A0A251QGC2"/>
<sequence>MSRRMKTRLPSRGYERQKGCFVFPSLLFFLVVEWLISRNLQFYKVNVSWGHNFLGSLFGAEPPWGLSYMQPKTEKASQWGSYLRQIKNNLKKKKETVSAQPNPTCEDYQNKKHTQNQ</sequence>
<dbReference type="EMBL" id="CM007652">
    <property type="protein sequence ID" value="ONI22894.1"/>
    <property type="molecule type" value="Genomic_DNA"/>
</dbReference>
<protein>
    <submittedName>
        <fullName evidence="3">Uncharacterized protein</fullName>
    </submittedName>
</protein>
<dbReference type="Gramene" id="ONI22895">
    <property type="protein sequence ID" value="ONI22895"/>
    <property type="gene ID" value="PRUPE_2G157600"/>
</dbReference>
<gene>
    <name evidence="3" type="ORF">PRUPE_2G157600</name>
</gene>
<dbReference type="EMBL" id="CM007652">
    <property type="protein sequence ID" value="ONI22897.1"/>
    <property type="molecule type" value="Genomic_DNA"/>
</dbReference>
<dbReference type="Gramene" id="ONI22894">
    <property type="protein sequence ID" value="ONI22894"/>
    <property type="gene ID" value="PRUPE_2G157600"/>
</dbReference>
<accession>A0A251QGC2</accession>
<evidence type="ECO:0000313" key="4">
    <source>
        <dbReference type="Proteomes" id="UP000006882"/>
    </source>
</evidence>
<keyword evidence="2" id="KW-1133">Transmembrane helix</keyword>
<reference evidence="3" key="2">
    <citation type="submission" date="2016-12" db="EMBL/GenBank/DDBJ databases">
        <title>WGS assembly of Prunus persica.</title>
        <authorList>
            <person name="Verde I."/>
            <person name="Jenkins J."/>
            <person name="Dondini L."/>
            <person name="Micali S."/>
            <person name="Pagliarani G."/>
            <person name="Vendramin E."/>
            <person name="Paris R."/>
            <person name="Aramini V."/>
            <person name="Gazza L."/>
            <person name="Rossini L."/>
            <person name="Bassi D."/>
            <person name="Troggio M."/>
            <person name="Shu S."/>
            <person name="Grimwood J.H."/>
            <person name="Tartarini S."/>
            <person name="Dettori M.T."/>
            <person name="Schmutz J."/>
        </authorList>
    </citation>
    <scope>NUCLEOTIDE SEQUENCE</scope>
</reference>
<proteinExistence type="predicted"/>
<evidence type="ECO:0000256" key="1">
    <source>
        <dbReference type="SAM" id="MobiDB-lite"/>
    </source>
</evidence>
<dbReference type="EMBL" id="CM007652">
    <property type="protein sequence ID" value="ONI22895.1"/>
    <property type="molecule type" value="Genomic_DNA"/>
</dbReference>
<reference evidence="3 4" key="1">
    <citation type="journal article" date="2013" name="Nat. Genet.">
        <title>The high-quality draft genome of peach (Prunus persica) identifies unique patterns of genetic diversity, domestication and genome evolution.</title>
        <authorList>
            <consortium name="International Peach Genome Initiative"/>
            <person name="Verde I."/>
            <person name="Abbott A.G."/>
            <person name="Scalabrin S."/>
            <person name="Jung S."/>
            <person name="Shu S."/>
            <person name="Marroni F."/>
            <person name="Zhebentyayeva T."/>
            <person name="Dettori M.T."/>
            <person name="Grimwood J."/>
            <person name="Cattonaro F."/>
            <person name="Zuccolo A."/>
            <person name="Rossini L."/>
            <person name="Jenkins J."/>
            <person name="Vendramin E."/>
            <person name="Meisel L.A."/>
            <person name="Decroocq V."/>
            <person name="Sosinski B."/>
            <person name="Prochnik S."/>
            <person name="Mitros T."/>
            <person name="Policriti A."/>
            <person name="Cipriani G."/>
            <person name="Dondini L."/>
            <person name="Ficklin S."/>
            <person name="Goodstein D.M."/>
            <person name="Xuan P."/>
            <person name="Del Fabbro C."/>
            <person name="Aramini V."/>
            <person name="Copetti D."/>
            <person name="Gonzalez S."/>
            <person name="Horner D.S."/>
            <person name="Falchi R."/>
            <person name="Lucas S."/>
            <person name="Mica E."/>
            <person name="Maldonado J."/>
            <person name="Lazzari B."/>
            <person name="Bielenberg D."/>
            <person name="Pirona R."/>
            <person name="Miculan M."/>
            <person name="Barakat A."/>
            <person name="Testolin R."/>
            <person name="Stella A."/>
            <person name="Tartarini S."/>
            <person name="Tonutti P."/>
            <person name="Arus P."/>
            <person name="Orellana A."/>
            <person name="Wells C."/>
            <person name="Main D."/>
            <person name="Vizzotto G."/>
            <person name="Silva H."/>
            <person name="Salamini F."/>
            <person name="Schmutz J."/>
            <person name="Morgante M."/>
            <person name="Rokhsar D.S."/>
        </authorList>
    </citation>
    <scope>NUCLEOTIDE SEQUENCE [LARGE SCALE GENOMIC DNA]</scope>
    <source>
        <strain evidence="4">cv. Nemared</strain>
    </source>
</reference>
<evidence type="ECO:0000313" key="3">
    <source>
        <dbReference type="EMBL" id="ONI22896.1"/>
    </source>
</evidence>
<dbReference type="Gramene" id="ONI22897">
    <property type="protein sequence ID" value="ONI22897"/>
    <property type="gene ID" value="PRUPE_2G157600"/>
</dbReference>
<name>A0A251QGC2_PRUPE</name>
<feature type="region of interest" description="Disordered" evidence="1">
    <location>
        <begin position="93"/>
        <end position="117"/>
    </location>
</feature>
<evidence type="ECO:0000256" key="2">
    <source>
        <dbReference type="SAM" id="Phobius"/>
    </source>
</evidence>
<dbReference type="EMBL" id="CM007652">
    <property type="protein sequence ID" value="ONI22896.1"/>
    <property type="molecule type" value="Genomic_DNA"/>
</dbReference>
<dbReference type="Proteomes" id="UP000006882">
    <property type="component" value="Chromosome G2"/>
</dbReference>
<keyword evidence="4" id="KW-1185">Reference proteome</keyword>
<keyword evidence="2" id="KW-0812">Transmembrane</keyword>
<feature type="transmembrane region" description="Helical" evidence="2">
    <location>
        <begin position="20"/>
        <end position="37"/>
    </location>
</feature>
<dbReference type="Gramene" id="ONI22896">
    <property type="protein sequence ID" value="ONI22896"/>
    <property type="gene ID" value="PRUPE_2G157600"/>
</dbReference>